<feature type="domain" description="CN hydrolase" evidence="10">
    <location>
        <begin position="1"/>
        <end position="263"/>
    </location>
</feature>
<dbReference type="Pfam" id="PF02540">
    <property type="entry name" value="NAD_synthase"/>
    <property type="match status" value="1"/>
</dbReference>
<dbReference type="EMBL" id="FUYC01000013">
    <property type="protein sequence ID" value="SKA90945.1"/>
    <property type="molecule type" value="Genomic_DNA"/>
</dbReference>
<dbReference type="GO" id="GO:0005524">
    <property type="term" value="F:ATP binding"/>
    <property type="evidence" value="ECO:0007669"/>
    <property type="project" value="UniProtKB-UniRule"/>
</dbReference>
<dbReference type="FunFam" id="3.40.50.620:FF:000106">
    <property type="entry name" value="Glutamine-dependent NAD(+) synthetase"/>
    <property type="match status" value="1"/>
</dbReference>
<dbReference type="PANTHER" id="PTHR23090:SF9">
    <property type="entry name" value="GLUTAMINE-DEPENDENT NAD(+) SYNTHETASE"/>
    <property type="match status" value="1"/>
</dbReference>
<dbReference type="InterPro" id="IPR003694">
    <property type="entry name" value="NAD_synthase"/>
</dbReference>
<dbReference type="OrthoDB" id="9799210at2"/>
<dbReference type="STRING" id="1121449.SAMN02745704_02268"/>
<dbReference type="PANTHER" id="PTHR23090">
    <property type="entry name" value="NH 3 /GLUTAMINE-DEPENDENT NAD + SYNTHETASE"/>
    <property type="match status" value="1"/>
</dbReference>
<name>A0A1T4XPF3_9BACT</name>
<dbReference type="PROSITE" id="PS50263">
    <property type="entry name" value="CN_HYDROLASE"/>
    <property type="match status" value="1"/>
</dbReference>
<dbReference type="CDD" id="cd00553">
    <property type="entry name" value="NAD_synthase"/>
    <property type="match status" value="1"/>
</dbReference>
<dbReference type="HAMAP" id="MF_02090">
    <property type="entry name" value="NadE_glutamine_dep"/>
    <property type="match status" value="1"/>
</dbReference>
<sequence>MKIGLLQLNPVVGDLEGNAQRIQLAVEQAQSSGAQLCVTPEMALLGYPPRDLLLYPEVIRRAQRVMLNLAIALEDAVPVIVGAPEANLSGVGKPMFNSAYLLMEGEIVRTFRKTLLPTYDVFDEARYFESAESCSGGAHPRNTFRFMDKRIGVTICEDAWNDKDFHAIRTYHNDPVERISKEPLDVVINMAASPFSVGKQQMREAMLGAVAKKHHFPMVYVNQVGGNDDLVFDGRSMALDKKGELFARASGFNEETMVVDLGNREGRLDSDDFCPESETYRALVAGLRDYLIKSGFSRAVIGLSGGVDSALTAALAVHALGRGNVMGVLMPSPHSSQGSIDDSLELAKRLGIRTYTLPIDNLMDCMQTTLEKPFTGYEPDVTEENIQARLRGNLLMAISNKTGSMVLATGNKSELSVGYCTMYGDMAGGFAPIADLPKTAVYRLASWMNREFSEPIPQPILEKAPTAELRPDQSDQDSLPDYTTLDAILHLHIEERLARQEIVSQGFDAEIVNQVLDMVKKAEFKRHQAVPGVKIQARSFGSGWRMPVACKNPL</sequence>
<dbReference type="InterPro" id="IPR014445">
    <property type="entry name" value="Gln-dep_NAD_synthase"/>
</dbReference>
<dbReference type="GO" id="GO:0004359">
    <property type="term" value="F:glutaminase activity"/>
    <property type="evidence" value="ECO:0007669"/>
    <property type="project" value="InterPro"/>
</dbReference>
<dbReference type="NCBIfam" id="NF010588">
    <property type="entry name" value="PRK13981.1"/>
    <property type="match status" value="1"/>
</dbReference>
<feature type="active site" description="Proton acceptor; for glutaminase activity" evidence="7">
    <location>
        <position position="41"/>
    </location>
</feature>
<protein>
    <recommendedName>
        <fullName evidence="7 8">Glutamine-dependent NAD(+) synthetase</fullName>
        <ecNumber evidence="7 8">6.3.5.1</ecNumber>
    </recommendedName>
    <alternativeName>
        <fullName evidence="7 8">NAD(+) synthase [glutamine-hydrolyzing]</fullName>
    </alternativeName>
</protein>
<dbReference type="SUPFAM" id="SSF52402">
    <property type="entry name" value="Adenine nucleotide alpha hydrolases-like"/>
    <property type="match status" value="1"/>
</dbReference>
<feature type="binding site" evidence="7">
    <location>
        <position position="409"/>
    </location>
    <ligand>
        <name>ATP</name>
        <dbReference type="ChEBI" id="CHEBI:30616"/>
    </ligand>
</feature>
<gene>
    <name evidence="7" type="primary">nadE</name>
    <name evidence="11" type="ORF">SAMN02745704_02268</name>
</gene>
<feature type="active site" description="Nucleophile; for glutaminase activity" evidence="7">
    <location>
        <position position="156"/>
    </location>
</feature>
<proteinExistence type="inferred from homology"/>
<comment type="pathway">
    <text evidence="1 7 8">Cofactor biosynthesis; NAD(+) biosynthesis; NAD(+) from deamido-NAD(+) (L-Gln route): step 1/1.</text>
</comment>
<dbReference type="EC" id="6.3.5.1" evidence="7 8"/>
<dbReference type="AlphaFoldDB" id="A0A1T4XPF3"/>
<evidence type="ECO:0000313" key="12">
    <source>
        <dbReference type="Proteomes" id="UP000190027"/>
    </source>
</evidence>
<dbReference type="InterPro" id="IPR014729">
    <property type="entry name" value="Rossmann-like_a/b/a_fold"/>
</dbReference>
<comment type="function">
    <text evidence="7">Catalyzes the ATP-dependent amidation of deamido-NAD to form NAD. Uses L-glutamine as a nitrogen source.</text>
</comment>
<comment type="similarity">
    <text evidence="9">Belongs to the NAD synthetase family.</text>
</comment>
<feature type="binding site" evidence="7">
    <location>
        <position position="193"/>
    </location>
    <ligand>
        <name>L-glutamine</name>
        <dbReference type="ChEBI" id="CHEBI:58359"/>
    </ligand>
</feature>
<keyword evidence="12" id="KW-1185">Reference proteome</keyword>
<keyword evidence="4 7" id="KW-0547">Nucleotide-binding</keyword>
<feature type="binding site" evidence="7">
    <location>
        <position position="414"/>
    </location>
    <ligand>
        <name>deamido-NAD(+)</name>
        <dbReference type="ChEBI" id="CHEBI:58437"/>
        <note>ligand shared between two neighboring subunits</note>
    </ligand>
</feature>
<evidence type="ECO:0000256" key="3">
    <source>
        <dbReference type="ARBA" id="ARBA00022598"/>
    </source>
</evidence>
<evidence type="ECO:0000256" key="7">
    <source>
        <dbReference type="HAMAP-Rule" id="MF_02090"/>
    </source>
</evidence>
<accession>A0A1T4XPF3</accession>
<feature type="binding site" evidence="7">
    <location>
        <begin position="302"/>
        <end position="309"/>
    </location>
    <ligand>
        <name>ATP</name>
        <dbReference type="ChEBI" id="CHEBI:30616"/>
    </ligand>
</feature>
<reference evidence="11 12" key="1">
    <citation type="submission" date="2017-02" db="EMBL/GenBank/DDBJ databases">
        <authorList>
            <person name="Peterson S.W."/>
        </authorList>
    </citation>
    <scope>NUCLEOTIDE SEQUENCE [LARGE SCALE GENOMIC DNA]</scope>
    <source>
        <strain evidence="11 12">DSM 16080</strain>
    </source>
</reference>
<dbReference type="InterPro" id="IPR003010">
    <property type="entry name" value="C-N_Hydrolase"/>
</dbReference>
<evidence type="ECO:0000256" key="2">
    <source>
        <dbReference type="ARBA" id="ARBA00007145"/>
    </source>
</evidence>
<feature type="binding site" evidence="7">
    <location>
        <position position="119"/>
    </location>
    <ligand>
        <name>L-glutamine</name>
        <dbReference type="ChEBI" id="CHEBI:58359"/>
    </ligand>
</feature>
<feature type="binding site" evidence="7">
    <location>
        <position position="385"/>
    </location>
    <ligand>
        <name>deamido-NAD(+)</name>
        <dbReference type="ChEBI" id="CHEBI:58437"/>
        <note>ligand shared between two neighboring subunits</note>
    </ligand>
</feature>
<dbReference type="Gene3D" id="3.40.50.620">
    <property type="entry name" value="HUPs"/>
    <property type="match status" value="1"/>
</dbReference>
<evidence type="ECO:0000256" key="4">
    <source>
        <dbReference type="ARBA" id="ARBA00022741"/>
    </source>
</evidence>
<keyword evidence="5 7" id="KW-0067">ATP-binding</keyword>
<feature type="binding site" evidence="7">
    <location>
        <position position="199"/>
    </location>
    <ligand>
        <name>L-glutamine</name>
        <dbReference type="ChEBI" id="CHEBI:58359"/>
    </ligand>
</feature>
<evidence type="ECO:0000256" key="6">
    <source>
        <dbReference type="ARBA" id="ARBA00023027"/>
    </source>
</evidence>
<comment type="similarity">
    <text evidence="2 7 8">In the C-terminal section; belongs to the NAD synthetase family.</text>
</comment>
<comment type="catalytic activity">
    <reaction evidence="7 8">
        <text>deamido-NAD(+) + L-glutamine + ATP + H2O = L-glutamate + AMP + diphosphate + NAD(+) + H(+)</text>
        <dbReference type="Rhea" id="RHEA:24384"/>
        <dbReference type="ChEBI" id="CHEBI:15377"/>
        <dbReference type="ChEBI" id="CHEBI:15378"/>
        <dbReference type="ChEBI" id="CHEBI:29985"/>
        <dbReference type="ChEBI" id="CHEBI:30616"/>
        <dbReference type="ChEBI" id="CHEBI:33019"/>
        <dbReference type="ChEBI" id="CHEBI:57540"/>
        <dbReference type="ChEBI" id="CHEBI:58359"/>
        <dbReference type="ChEBI" id="CHEBI:58437"/>
        <dbReference type="ChEBI" id="CHEBI:456215"/>
        <dbReference type="EC" id="6.3.5.1"/>
    </reaction>
</comment>
<dbReference type="NCBIfam" id="TIGR00552">
    <property type="entry name" value="nadE"/>
    <property type="match status" value="1"/>
</dbReference>
<organism evidence="11 12">
    <name type="scientific">Paucidesulfovibrio gracilis DSM 16080</name>
    <dbReference type="NCBI Taxonomy" id="1121449"/>
    <lineage>
        <taxon>Bacteria</taxon>
        <taxon>Pseudomonadati</taxon>
        <taxon>Thermodesulfobacteriota</taxon>
        <taxon>Desulfovibrionia</taxon>
        <taxon>Desulfovibrionales</taxon>
        <taxon>Desulfovibrionaceae</taxon>
        <taxon>Paucidesulfovibrio</taxon>
    </lineage>
</organism>
<dbReference type="GO" id="GO:0008795">
    <property type="term" value="F:NAD+ synthase activity"/>
    <property type="evidence" value="ECO:0007669"/>
    <property type="project" value="UniProtKB-UniRule"/>
</dbReference>
<dbReference type="UniPathway" id="UPA00253">
    <property type="reaction ID" value="UER00334"/>
</dbReference>
<dbReference type="SUPFAM" id="SSF56317">
    <property type="entry name" value="Carbon-nitrogen hydrolase"/>
    <property type="match status" value="1"/>
</dbReference>
<feature type="active site" description="For glutaminase activity" evidence="7">
    <location>
        <position position="113"/>
    </location>
</feature>
<dbReference type="InterPro" id="IPR022310">
    <property type="entry name" value="NAD/GMP_synthase"/>
</dbReference>
<dbReference type="GO" id="GO:0003952">
    <property type="term" value="F:NAD+ synthase (glutamine-hydrolyzing) activity"/>
    <property type="evidence" value="ECO:0007669"/>
    <property type="project" value="UniProtKB-UniRule"/>
</dbReference>
<evidence type="ECO:0000256" key="9">
    <source>
        <dbReference type="RuleBase" id="RU003811"/>
    </source>
</evidence>
<dbReference type="PIRSF" id="PIRSF006630">
    <property type="entry name" value="NADS_GAT"/>
    <property type="match status" value="1"/>
</dbReference>
<evidence type="ECO:0000256" key="5">
    <source>
        <dbReference type="ARBA" id="ARBA00022840"/>
    </source>
</evidence>
<dbReference type="GO" id="GO:0009435">
    <property type="term" value="P:NAD+ biosynthetic process"/>
    <property type="evidence" value="ECO:0007669"/>
    <property type="project" value="UniProtKB-UniRule"/>
</dbReference>
<dbReference type="Gene3D" id="3.60.110.10">
    <property type="entry name" value="Carbon-nitrogen hydrolase"/>
    <property type="match status" value="1"/>
</dbReference>
<feature type="binding site" evidence="7">
    <location>
        <position position="525"/>
    </location>
    <ligand>
        <name>deamido-NAD(+)</name>
        <dbReference type="ChEBI" id="CHEBI:58437"/>
        <note>ligand shared between two neighboring subunits</note>
    </ligand>
</feature>
<evidence type="ECO:0000256" key="1">
    <source>
        <dbReference type="ARBA" id="ARBA00005188"/>
    </source>
</evidence>
<keyword evidence="3 7" id="KW-0436">Ligase</keyword>
<dbReference type="CDD" id="cd07570">
    <property type="entry name" value="GAT_Gln-NAD-synth"/>
    <property type="match status" value="1"/>
</dbReference>
<dbReference type="Pfam" id="PF00795">
    <property type="entry name" value="CN_hydrolase"/>
    <property type="match status" value="1"/>
</dbReference>
<dbReference type="RefSeq" id="WP_078717818.1">
    <property type="nucleotide sequence ID" value="NZ_FUYC01000013.1"/>
</dbReference>
<dbReference type="Proteomes" id="UP000190027">
    <property type="component" value="Unassembled WGS sequence"/>
</dbReference>
<evidence type="ECO:0000259" key="10">
    <source>
        <dbReference type="PROSITE" id="PS50263"/>
    </source>
</evidence>
<keyword evidence="6 7" id="KW-0520">NAD</keyword>
<dbReference type="InterPro" id="IPR036526">
    <property type="entry name" value="C-N_Hydrolase_sf"/>
</dbReference>
<evidence type="ECO:0000313" key="11">
    <source>
        <dbReference type="EMBL" id="SKA90945.1"/>
    </source>
</evidence>
<evidence type="ECO:0000256" key="8">
    <source>
        <dbReference type="PIRNR" id="PIRNR006630"/>
    </source>
</evidence>
<comment type="caution">
    <text evidence="7">Lacks conserved residue(s) required for the propagation of feature annotation.</text>
</comment>
<dbReference type="GO" id="GO:0005737">
    <property type="term" value="C:cytoplasm"/>
    <property type="evidence" value="ECO:0007669"/>
    <property type="project" value="InterPro"/>
</dbReference>